<dbReference type="AlphaFoldDB" id="A0A5C6E4E4"/>
<comment type="caution">
    <text evidence="1">The sequence shown here is derived from an EMBL/GenBank/DDBJ whole genome shotgun (WGS) entry which is preliminary data.</text>
</comment>
<gene>
    <name evidence="1" type="ORF">Q31b_13100</name>
</gene>
<evidence type="ECO:0000313" key="2">
    <source>
        <dbReference type="Proteomes" id="UP000315471"/>
    </source>
</evidence>
<organism evidence="1 2">
    <name type="scientific">Novipirellula aureliae</name>
    <dbReference type="NCBI Taxonomy" id="2527966"/>
    <lineage>
        <taxon>Bacteria</taxon>
        <taxon>Pseudomonadati</taxon>
        <taxon>Planctomycetota</taxon>
        <taxon>Planctomycetia</taxon>
        <taxon>Pirellulales</taxon>
        <taxon>Pirellulaceae</taxon>
        <taxon>Novipirellula</taxon>
    </lineage>
</organism>
<accession>A0A5C6E4E4</accession>
<dbReference type="Proteomes" id="UP000315471">
    <property type="component" value="Unassembled WGS sequence"/>
</dbReference>
<sequence length="50" mass="5671">MGGAGYMDYPNKTGFSECQIRPPRNRLLLGAMAIQATSRCRLNQWWAEPI</sequence>
<reference evidence="1 2" key="1">
    <citation type="submission" date="2019-02" db="EMBL/GenBank/DDBJ databases">
        <title>Deep-cultivation of Planctomycetes and their phenomic and genomic characterization uncovers novel biology.</title>
        <authorList>
            <person name="Wiegand S."/>
            <person name="Jogler M."/>
            <person name="Boedeker C."/>
            <person name="Pinto D."/>
            <person name="Vollmers J."/>
            <person name="Rivas-Marin E."/>
            <person name="Kohn T."/>
            <person name="Peeters S.H."/>
            <person name="Heuer A."/>
            <person name="Rast P."/>
            <person name="Oberbeckmann S."/>
            <person name="Bunk B."/>
            <person name="Jeske O."/>
            <person name="Meyerdierks A."/>
            <person name="Storesund J.E."/>
            <person name="Kallscheuer N."/>
            <person name="Luecker S."/>
            <person name="Lage O.M."/>
            <person name="Pohl T."/>
            <person name="Merkel B.J."/>
            <person name="Hornburger P."/>
            <person name="Mueller R.-W."/>
            <person name="Bruemmer F."/>
            <person name="Labrenz M."/>
            <person name="Spormann A.M."/>
            <person name="Op Den Camp H."/>
            <person name="Overmann J."/>
            <person name="Amann R."/>
            <person name="Jetten M.S.M."/>
            <person name="Mascher T."/>
            <person name="Medema M.H."/>
            <person name="Devos D.P."/>
            <person name="Kaster A.-K."/>
            <person name="Ovreas L."/>
            <person name="Rohde M."/>
            <person name="Galperin M.Y."/>
            <person name="Jogler C."/>
        </authorList>
    </citation>
    <scope>NUCLEOTIDE SEQUENCE [LARGE SCALE GENOMIC DNA]</scope>
    <source>
        <strain evidence="1 2">Q31b</strain>
    </source>
</reference>
<dbReference type="EMBL" id="SJPY01000002">
    <property type="protein sequence ID" value="TWU43778.1"/>
    <property type="molecule type" value="Genomic_DNA"/>
</dbReference>
<proteinExistence type="predicted"/>
<name>A0A5C6E4E4_9BACT</name>
<evidence type="ECO:0000313" key="1">
    <source>
        <dbReference type="EMBL" id="TWU43778.1"/>
    </source>
</evidence>
<keyword evidence="2" id="KW-1185">Reference proteome</keyword>
<protein>
    <submittedName>
        <fullName evidence="1">Uncharacterized protein</fullName>
    </submittedName>
</protein>